<keyword evidence="3" id="KW-1185">Reference proteome</keyword>
<evidence type="ECO:0000313" key="2">
    <source>
        <dbReference type="EMBL" id="GAQ93503.1"/>
    </source>
</evidence>
<dbReference type="AlphaFoldDB" id="A0A1Y1IS50"/>
<evidence type="ECO:0000313" key="3">
    <source>
        <dbReference type="Proteomes" id="UP000054558"/>
    </source>
</evidence>
<feature type="compositionally biased region" description="Polar residues" evidence="1">
    <location>
        <begin position="362"/>
        <end position="389"/>
    </location>
</feature>
<dbReference type="EMBL" id="DF238536">
    <property type="protein sequence ID" value="GAQ93503.1"/>
    <property type="molecule type" value="Genomic_DNA"/>
</dbReference>
<feature type="region of interest" description="Disordered" evidence="1">
    <location>
        <begin position="243"/>
        <end position="395"/>
    </location>
</feature>
<feature type="compositionally biased region" description="Basic and acidic residues" evidence="1">
    <location>
        <begin position="320"/>
        <end position="330"/>
    </location>
</feature>
<dbReference type="Proteomes" id="UP000054558">
    <property type="component" value="Unassembled WGS sequence"/>
</dbReference>
<reference evidence="2 3" key="1">
    <citation type="journal article" date="2014" name="Nat. Commun.">
        <title>Klebsormidium flaccidum genome reveals primary factors for plant terrestrial adaptation.</title>
        <authorList>
            <person name="Hori K."/>
            <person name="Maruyama F."/>
            <person name="Fujisawa T."/>
            <person name="Togashi T."/>
            <person name="Yamamoto N."/>
            <person name="Seo M."/>
            <person name="Sato S."/>
            <person name="Yamada T."/>
            <person name="Mori H."/>
            <person name="Tajima N."/>
            <person name="Moriyama T."/>
            <person name="Ikeuchi M."/>
            <person name="Watanabe M."/>
            <person name="Wada H."/>
            <person name="Kobayashi K."/>
            <person name="Saito M."/>
            <person name="Masuda T."/>
            <person name="Sasaki-Sekimoto Y."/>
            <person name="Mashiguchi K."/>
            <person name="Awai K."/>
            <person name="Shimojima M."/>
            <person name="Masuda S."/>
            <person name="Iwai M."/>
            <person name="Nobusawa T."/>
            <person name="Narise T."/>
            <person name="Kondo S."/>
            <person name="Saito H."/>
            <person name="Sato R."/>
            <person name="Murakawa M."/>
            <person name="Ihara Y."/>
            <person name="Oshima-Yamada Y."/>
            <person name="Ohtaka K."/>
            <person name="Satoh M."/>
            <person name="Sonobe K."/>
            <person name="Ishii M."/>
            <person name="Ohtani R."/>
            <person name="Kanamori-Sato M."/>
            <person name="Honoki R."/>
            <person name="Miyazaki D."/>
            <person name="Mochizuki H."/>
            <person name="Umetsu J."/>
            <person name="Higashi K."/>
            <person name="Shibata D."/>
            <person name="Kamiya Y."/>
            <person name="Sato N."/>
            <person name="Nakamura Y."/>
            <person name="Tabata S."/>
            <person name="Ida S."/>
            <person name="Kurokawa K."/>
            <person name="Ohta H."/>
        </authorList>
    </citation>
    <scope>NUCLEOTIDE SEQUENCE [LARGE SCALE GENOMIC DNA]</scope>
    <source>
        <strain evidence="2 3">NIES-2285</strain>
    </source>
</reference>
<organism evidence="2 3">
    <name type="scientific">Klebsormidium nitens</name>
    <name type="common">Green alga</name>
    <name type="synonym">Ulothrix nitens</name>
    <dbReference type="NCBI Taxonomy" id="105231"/>
    <lineage>
        <taxon>Eukaryota</taxon>
        <taxon>Viridiplantae</taxon>
        <taxon>Streptophyta</taxon>
        <taxon>Klebsormidiophyceae</taxon>
        <taxon>Klebsormidiales</taxon>
        <taxon>Klebsormidiaceae</taxon>
        <taxon>Klebsormidium</taxon>
    </lineage>
</organism>
<feature type="compositionally biased region" description="Acidic residues" evidence="1">
    <location>
        <begin position="331"/>
        <end position="343"/>
    </location>
</feature>
<proteinExistence type="predicted"/>
<accession>A0A1Y1IS50</accession>
<feature type="region of interest" description="Disordered" evidence="1">
    <location>
        <begin position="1"/>
        <end position="78"/>
    </location>
</feature>
<evidence type="ECO:0000256" key="1">
    <source>
        <dbReference type="SAM" id="MobiDB-lite"/>
    </source>
</evidence>
<gene>
    <name evidence="2" type="ORF">KFL_015870010</name>
</gene>
<feature type="compositionally biased region" description="Acidic residues" evidence="1">
    <location>
        <begin position="309"/>
        <end position="319"/>
    </location>
</feature>
<protein>
    <submittedName>
        <fullName evidence="2">Uncharacterized protein</fullName>
    </submittedName>
</protein>
<name>A0A1Y1IS50_KLENI</name>
<feature type="compositionally biased region" description="Polar residues" evidence="1">
    <location>
        <begin position="51"/>
        <end position="61"/>
    </location>
</feature>
<feature type="compositionally biased region" description="Basic and acidic residues" evidence="1">
    <location>
        <begin position="243"/>
        <end position="252"/>
    </location>
</feature>
<sequence length="395" mass="42866">MAVPSAISLLDLPAEAEHSPPRHVLSPQRPRTMAAAAGSGTAERVARNLRHTNAGNSPQRVQETHKSDSEGGQFQNPQDNVASISQQDVPTILSQGMDVSPQAPMLVAMPVAEQNNIIDVSEPELVNTKTDDELTSEHVGRTSSKLAAFREKTEKLRKYDPTDRKKKTARWKKRKLGATLCIGNRRIPSEGKGKKKSRADSVGKVDKVMIALDCLHKPMQDEKQVDRVLAWIDRADAAQRAYVERRKAEPPKVTKVKKPTAQDVADALNKNTEAFKTTAWRPKETPCPVNGDQPTEAQDQGAEEGAGPLDDDDNELDERDVEHEAAAESAHEDEDAEDDADDFPQEKAAKPDPAAAKPLTQPAVQISAAHSSPQRSSTPVQSAPAQTSAPLEAPA</sequence>